<evidence type="ECO:0008006" key="3">
    <source>
        <dbReference type="Google" id="ProtNLM"/>
    </source>
</evidence>
<dbReference type="eggNOG" id="COG4753">
    <property type="taxonomic scope" value="Bacteria"/>
</dbReference>
<dbReference type="RefSeq" id="WP_012347986.1">
    <property type="nucleotide sequence ID" value="NC_010524.1"/>
</dbReference>
<name>B1XZ62_LEPCP</name>
<dbReference type="Proteomes" id="UP000001693">
    <property type="component" value="Chromosome"/>
</dbReference>
<protein>
    <recommendedName>
        <fullName evidence="3">Roadblock/LC7 family protein</fullName>
    </recommendedName>
</protein>
<proteinExistence type="predicted"/>
<evidence type="ECO:0000313" key="2">
    <source>
        <dbReference type="Proteomes" id="UP000001693"/>
    </source>
</evidence>
<organism evidence="1 2">
    <name type="scientific">Leptothrix cholodnii (strain ATCC 51168 / LMG 8142 / SP-6)</name>
    <name type="common">Leptothrix discophora (strain SP-6)</name>
    <dbReference type="NCBI Taxonomy" id="395495"/>
    <lineage>
        <taxon>Bacteria</taxon>
        <taxon>Pseudomonadati</taxon>
        <taxon>Pseudomonadota</taxon>
        <taxon>Betaproteobacteria</taxon>
        <taxon>Burkholderiales</taxon>
        <taxon>Sphaerotilaceae</taxon>
        <taxon>Leptothrix</taxon>
    </lineage>
</organism>
<gene>
    <name evidence="1" type="ordered locus">Lcho_2970</name>
</gene>
<dbReference type="HOGENOM" id="CLU_139202_2_1_4"/>
<dbReference type="EMBL" id="CP001013">
    <property type="protein sequence ID" value="ACB35232.1"/>
    <property type="molecule type" value="Genomic_DNA"/>
</dbReference>
<keyword evidence="2" id="KW-1185">Reference proteome</keyword>
<accession>B1XZ62</accession>
<dbReference type="AlphaFoldDB" id="B1XZ62"/>
<evidence type="ECO:0000313" key="1">
    <source>
        <dbReference type="EMBL" id="ACB35232.1"/>
    </source>
</evidence>
<dbReference type="KEGG" id="lch:Lcho_2970"/>
<dbReference type="STRING" id="395495.Lcho_2970"/>
<sequence>MDFAYYQYSTETTLSGITVPAPTCDRTHPTMSCTINPLRELDGFIAAALVDSTSGMMLESNSTGSFEIEAASAANTQVVQAKLKAMKAVGLGDQSIEDILISLTGQYHLIRPLSANNEVFIYLAIDRKHGNLAMARMELKKLDQSIKKI</sequence>
<reference evidence="1 2" key="1">
    <citation type="submission" date="2008-03" db="EMBL/GenBank/DDBJ databases">
        <title>Complete sequence of Leptothrix cholodnii SP-6.</title>
        <authorList>
            <consortium name="US DOE Joint Genome Institute"/>
            <person name="Copeland A."/>
            <person name="Lucas S."/>
            <person name="Lapidus A."/>
            <person name="Glavina del Rio T."/>
            <person name="Dalin E."/>
            <person name="Tice H."/>
            <person name="Bruce D."/>
            <person name="Goodwin L."/>
            <person name="Pitluck S."/>
            <person name="Chertkov O."/>
            <person name="Brettin T."/>
            <person name="Detter J.C."/>
            <person name="Han C."/>
            <person name="Kuske C.R."/>
            <person name="Schmutz J."/>
            <person name="Larimer F."/>
            <person name="Land M."/>
            <person name="Hauser L."/>
            <person name="Kyrpides N."/>
            <person name="Lykidis A."/>
            <person name="Emerson D."/>
            <person name="Richardson P."/>
        </authorList>
    </citation>
    <scope>NUCLEOTIDE SEQUENCE [LARGE SCALE GENOMIC DNA]</scope>
    <source>
        <strain evidence="2">ATCC 51168 / LMG 8142 / SP-6</strain>
    </source>
</reference>